<reference evidence="1 2" key="1">
    <citation type="journal article" date="2016" name="Nat. Commun.">
        <title>Thousands of microbial genomes shed light on interconnected biogeochemical processes in an aquifer system.</title>
        <authorList>
            <person name="Anantharaman K."/>
            <person name="Brown C.T."/>
            <person name="Hug L.A."/>
            <person name="Sharon I."/>
            <person name="Castelle C.J."/>
            <person name="Probst A.J."/>
            <person name="Thomas B.C."/>
            <person name="Singh A."/>
            <person name="Wilkins M.J."/>
            <person name="Karaoz U."/>
            <person name="Brodie E.L."/>
            <person name="Williams K.H."/>
            <person name="Hubbard S.S."/>
            <person name="Banfield J.F."/>
        </authorList>
    </citation>
    <scope>NUCLEOTIDE SEQUENCE [LARGE SCALE GENOMIC DNA]</scope>
</reference>
<dbReference type="InterPro" id="IPR019283">
    <property type="entry name" value="DUF2330"/>
</dbReference>
<accession>A0A1F7IH86</accession>
<evidence type="ECO:0000313" key="1">
    <source>
        <dbReference type="EMBL" id="OGK42685.1"/>
    </source>
</evidence>
<sequence>MRQSIYIFSILALIFFIFPKEVKALGGYLTGDYGQVAPVEVKAIIDYDGKTETITSSQTFSFNPLVLSNFYWVMAYPTKVEIKKLDSKENVLTDSFLEIEKKTVKKFSKDNFFKKLLYPDLIEEETVPSQTFSRMALIKYIKEVPDFKNMKELEAWFKANAYSIPKNSRELFAEYLKKNWHFVLAVIDGLHVEMDAKESLTISAAHNIPIQAKFRTENIIYPLKLVAIQPDRDSISVPLSFPYGSSAESILGVKDARANDLLSTQSSSMYPPLLLDLATLKIDLFIRTKYKVEAKGFTTVFADKEGDKFLTRIIGYKPMTQLEDVKIVKAKDQKRVNPQVSVFENIVRLVVVVMISLVVIRLFMRSSQKS</sequence>
<dbReference type="AlphaFoldDB" id="A0A1F7IH86"/>
<protein>
    <recommendedName>
        <fullName evidence="3">DUF2330 domain-containing protein</fullName>
    </recommendedName>
</protein>
<evidence type="ECO:0008006" key="3">
    <source>
        <dbReference type="Google" id="ProtNLM"/>
    </source>
</evidence>
<dbReference type="STRING" id="1802055.A3A74_00055"/>
<name>A0A1F7IH86_9BACT</name>
<dbReference type="Proteomes" id="UP000179270">
    <property type="component" value="Unassembled WGS sequence"/>
</dbReference>
<dbReference type="EMBL" id="MGAF01000005">
    <property type="protein sequence ID" value="OGK42685.1"/>
    <property type="molecule type" value="Genomic_DNA"/>
</dbReference>
<organism evidence="1 2">
    <name type="scientific">Candidatus Roizmanbacteria bacterium RIFCSPLOWO2_01_FULL_35_13</name>
    <dbReference type="NCBI Taxonomy" id="1802055"/>
    <lineage>
        <taxon>Bacteria</taxon>
        <taxon>Candidatus Roizmaniibacteriota</taxon>
    </lineage>
</organism>
<dbReference type="Pfam" id="PF10092">
    <property type="entry name" value="DUF2330"/>
    <property type="match status" value="1"/>
</dbReference>
<comment type="caution">
    <text evidence="1">The sequence shown here is derived from an EMBL/GenBank/DDBJ whole genome shotgun (WGS) entry which is preliminary data.</text>
</comment>
<proteinExistence type="predicted"/>
<evidence type="ECO:0000313" key="2">
    <source>
        <dbReference type="Proteomes" id="UP000179270"/>
    </source>
</evidence>
<gene>
    <name evidence="1" type="ORF">A3A74_00055</name>
</gene>